<feature type="domain" description="Transketolase N-terminal" evidence="5">
    <location>
        <begin position="24"/>
        <end position="262"/>
    </location>
</feature>
<comment type="similarity">
    <text evidence="2">Belongs to the transketolase family.</text>
</comment>
<dbReference type="Proteomes" id="UP001207654">
    <property type="component" value="Unassembled WGS sequence"/>
</dbReference>
<evidence type="ECO:0000256" key="1">
    <source>
        <dbReference type="ARBA" id="ARBA00001964"/>
    </source>
</evidence>
<name>A0ABT4ACU3_9BACT</name>
<accession>A0ABT4ACU3</accession>
<evidence type="ECO:0000313" key="6">
    <source>
        <dbReference type="EMBL" id="MCY1079488.1"/>
    </source>
</evidence>
<reference evidence="6 7" key="1">
    <citation type="submission" date="2022-11" db="EMBL/GenBank/DDBJ databases">
        <title>Minimal conservation of predation-associated metabolite biosynthetic gene clusters underscores biosynthetic potential of Myxococcota including descriptions for ten novel species: Archangium lansinium sp. nov., Myxococcus landrumus sp. nov., Nannocystis bai.</title>
        <authorList>
            <person name="Ahearne A."/>
            <person name="Stevens C."/>
            <person name="Phillips K."/>
        </authorList>
    </citation>
    <scope>NUCLEOTIDE SEQUENCE [LARGE SCALE GENOMIC DNA]</scope>
    <source>
        <strain evidence="6 7">MIWBW</strain>
    </source>
</reference>
<keyword evidence="7" id="KW-1185">Reference proteome</keyword>
<evidence type="ECO:0000256" key="2">
    <source>
        <dbReference type="ARBA" id="ARBA00007131"/>
    </source>
</evidence>
<feature type="region of interest" description="Disordered" evidence="4">
    <location>
        <begin position="1"/>
        <end position="20"/>
    </location>
</feature>
<comment type="cofactor">
    <cofactor evidence="1">
        <name>thiamine diphosphate</name>
        <dbReference type="ChEBI" id="CHEBI:58937"/>
    </cofactor>
</comment>
<evidence type="ECO:0000256" key="4">
    <source>
        <dbReference type="SAM" id="MobiDB-lite"/>
    </source>
</evidence>
<evidence type="ECO:0000313" key="7">
    <source>
        <dbReference type="Proteomes" id="UP001207654"/>
    </source>
</evidence>
<organism evidence="6 7">
    <name type="scientific">Archangium lansingense</name>
    <dbReference type="NCBI Taxonomy" id="2995310"/>
    <lineage>
        <taxon>Bacteria</taxon>
        <taxon>Pseudomonadati</taxon>
        <taxon>Myxococcota</taxon>
        <taxon>Myxococcia</taxon>
        <taxon>Myxococcales</taxon>
        <taxon>Cystobacterineae</taxon>
        <taxon>Archangiaceae</taxon>
        <taxon>Archangium</taxon>
    </lineage>
</organism>
<protein>
    <recommendedName>
        <fullName evidence="5">Transketolase N-terminal domain-containing protein</fullName>
    </recommendedName>
</protein>
<dbReference type="InterPro" id="IPR005474">
    <property type="entry name" value="Transketolase_N"/>
</dbReference>
<evidence type="ECO:0000256" key="3">
    <source>
        <dbReference type="ARBA" id="ARBA00023052"/>
    </source>
</evidence>
<dbReference type="PANTHER" id="PTHR47514">
    <property type="entry name" value="TRANSKETOLASE N-TERMINAL SECTION-RELATED"/>
    <property type="match status" value="1"/>
</dbReference>
<dbReference type="RefSeq" id="WP_267538204.1">
    <property type="nucleotide sequence ID" value="NZ_JAPNKA010000001.1"/>
</dbReference>
<dbReference type="PANTHER" id="PTHR47514:SF1">
    <property type="entry name" value="TRANSKETOLASE N-TERMINAL SECTION-RELATED"/>
    <property type="match status" value="1"/>
</dbReference>
<dbReference type="Gene3D" id="3.40.50.970">
    <property type="match status" value="1"/>
</dbReference>
<dbReference type="InterPro" id="IPR029061">
    <property type="entry name" value="THDP-binding"/>
</dbReference>
<evidence type="ECO:0000259" key="5">
    <source>
        <dbReference type="Pfam" id="PF00456"/>
    </source>
</evidence>
<proteinExistence type="inferred from homology"/>
<sequence>MTAATTDVRPESPSEDGLDSLQAQARRVRRLIVRLAATASGCHLGGSLSLTEILVALLGRVMKINPGEPHWEGRDHLILSKGHAAAGLYAALSAFGFFDPEELVQRYNAEGSIFTGHVNARVPGVDFSTGSLGHGLGLGTGLALGYRLKGLANRVYVICGDGEMGEGSNWEALQIASHQRLSNLTVIIDRNGGQNDGPTESILSQAALTDRLLMFGFEALEVDGHDLRALCEALEAPAGKAPRAIVARTQKGAGVPMFKGKGPHYAVFSPEQLRRALVSMGETP</sequence>
<keyword evidence="3" id="KW-0786">Thiamine pyrophosphate</keyword>
<dbReference type="Pfam" id="PF00456">
    <property type="entry name" value="Transketolase_N"/>
    <property type="match status" value="1"/>
</dbReference>
<dbReference type="SUPFAM" id="SSF52518">
    <property type="entry name" value="Thiamin diphosphate-binding fold (THDP-binding)"/>
    <property type="match status" value="1"/>
</dbReference>
<dbReference type="EMBL" id="JAPNKA010000001">
    <property type="protein sequence ID" value="MCY1079488.1"/>
    <property type="molecule type" value="Genomic_DNA"/>
</dbReference>
<comment type="caution">
    <text evidence="6">The sequence shown here is derived from an EMBL/GenBank/DDBJ whole genome shotgun (WGS) entry which is preliminary data.</text>
</comment>
<gene>
    <name evidence="6" type="ORF">OV287_34025</name>
</gene>